<feature type="signal peptide" evidence="1">
    <location>
        <begin position="1"/>
        <end position="26"/>
    </location>
</feature>
<protein>
    <submittedName>
        <fullName evidence="2">Uncharacterized protein</fullName>
    </submittedName>
</protein>
<organism evidence="2 3">
    <name type="scientific">Thiomonas delicata</name>
    <name type="common">Thiomonas cuprina</name>
    <dbReference type="NCBI Taxonomy" id="364030"/>
    <lineage>
        <taxon>Bacteria</taxon>
        <taxon>Pseudomonadati</taxon>
        <taxon>Pseudomonadota</taxon>
        <taxon>Betaproteobacteria</taxon>
        <taxon>Burkholderiales</taxon>
        <taxon>Thiomonas</taxon>
    </lineage>
</organism>
<proteinExistence type="predicted"/>
<dbReference type="Proteomes" id="UP000214566">
    <property type="component" value="Unassembled WGS sequence"/>
</dbReference>
<accession>A0A238D262</accession>
<reference evidence="2 3" key="1">
    <citation type="submission" date="2016-06" db="EMBL/GenBank/DDBJ databases">
        <authorList>
            <person name="Kjaerup R.B."/>
            <person name="Dalgaard T.S."/>
            <person name="Juul-Madsen H.R."/>
        </authorList>
    </citation>
    <scope>NUCLEOTIDE SEQUENCE [LARGE SCALE GENOMIC DNA]</scope>
    <source>
        <strain evidence="2 3">DSM 16361</strain>
    </source>
</reference>
<dbReference type="OrthoDB" id="9156961at2"/>
<evidence type="ECO:0000313" key="2">
    <source>
        <dbReference type="EMBL" id="SBP87280.1"/>
    </source>
</evidence>
<evidence type="ECO:0000313" key="3">
    <source>
        <dbReference type="Proteomes" id="UP000214566"/>
    </source>
</evidence>
<dbReference type="PROSITE" id="PS51257">
    <property type="entry name" value="PROKAR_LIPOPROTEIN"/>
    <property type="match status" value="1"/>
</dbReference>
<keyword evidence="1" id="KW-0732">Signal</keyword>
<keyword evidence="3" id="KW-1185">Reference proteome</keyword>
<evidence type="ECO:0000256" key="1">
    <source>
        <dbReference type="SAM" id="SignalP"/>
    </source>
</evidence>
<dbReference type="AlphaFoldDB" id="A0A238D262"/>
<name>A0A238D262_THIDL</name>
<gene>
    <name evidence="2" type="ORF">THIARS_50528</name>
</gene>
<sequence length="229" mass="23828">MPNPKVRVFLQPLVIAACAATVTAQAAPPAAFTGAGPDDVMRALPRQRDAQALLLQTQTTTRAGLAQSWAAQLRQLARVLRAIDLQQVKHARTGTEALCSTAHWSAGPASPCAAVVAARHFLKAAYVGALDYEKLRFPGIDGAFPAATAGAPLQGGSFIGPQGSRVLLVNLGAKPIRVDLGHWASAKPALQQAWLKRSAGAAGARLRQRVSVGAQSPIMLPPESVSVIG</sequence>
<feature type="chain" id="PRO_5013325729" evidence="1">
    <location>
        <begin position="27"/>
        <end position="229"/>
    </location>
</feature>
<dbReference type="EMBL" id="FLMQ01000045">
    <property type="protein sequence ID" value="SBP87280.1"/>
    <property type="molecule type" value="Genomic_DNA"/>
</dbReference>